<feature type="domain" description="Lipid/polyisoprenoid-binding YceI-like" evidence="2">
    <location>
        <begin position="10"/>
        <end position="178"/>
    </location>
</feature>
<dbReference type="AlphaFoldDB" id="A0A3Q9UM03"/>
<evidence type="ECO:0000313" key="4">
    <source>
        <dbReference type="EMBL" id="VEI03259.1"/>
    </source>
</evidence>
<dbReference type="PANTHER" id="PTHR34406">
    <property type="entry name" value="PROTEIN YCEI"/>
    <property type="match status" value="1"/>
</dbReference>
<dbReference type="OrthoDB" id="9811006at2"/>
<name>A0A3Q9UM03_9ACTN</name>
<dbReference type="PANTHER" id="PTHR34406:SF1">
    <property type="entry name" value="PROTEIN YCEI"/>
    <property type="match status" value="1"/>
</dbReference>
<dbReference type="SMART" id="SM00867">
    <property type="entry name" value="YceI"/>
    <property type="match status" value="1"/>
</dbReference>
<dbReference type="STRING" id="1122997.GCA_000425285_01726"/>
<comment type="similarity">
    <text evidence="1">Belongs to the UPF0312 family.</text>
</comment>
<keyword evidence="5" id="KW-1185">Reference proteome</keyword>
<dbReference type="RefSeq" id="WP_028703260.1">
    <property type="nucleotide sequence ID" value="NZ_CP025570.1"/>
</dbReference>
<reference evidence="3" key="3">
    <citation type="journal article" date="2019" name="Microorganisms">
        <title>Red-Brown Pigmentation of Acidipropionibacterium jensenii Is Tied to Haemolytic Activity and cyl-Like Gene Cluster.</title>
        <authorList>
            <person name="Deptula P."/>
            <person name="Loivamaa I."/>
            <person name="Smolander O.P."/>
            <person name="Laine P."/>
            <person name="Roberts R.J."/>
            <person name="Piironen V."/>
            <person name="Paulin L."/>
            <person name="Savijoki K."/>
            <person name="Auvinen P."/>
            <person name="Varmanen P."/>
        </authorList>
    </citation>
    <scope>NUCLEOTIDE SEQUENCE</scope>
    <source>
        <strain evidence="3">JS280</strain>
    </source>
</reference>
<evidence type="ECO:0000259" key="2">
    <source>
        <dbReference type="SMART" id="SM00867"/>
    </source>
</evidence>
<dbReference type="SUPFAM" id="SSF101874">
    <property type="entry name" value="YceI-like"/>
    <property type="match status" value="1"/>
</dbReference>
<dbReference type="Pfam" id="PF04264">
    <property type="entry name" value="YceI"/>
    <property type="match status" value="1"/>
</dbReference>
<gene>
    <name evidence="4" type="primary">yceI</name>
    <name evidence="3" type="ORF">C0Z10_12940</name>
    <name evidence="4" type="ORF">NCTC13652_01459</name>
</gene>
<proteinExistence type="inferred from homology"/>
<accession>A0A3Q9UM03</accession>
<dbReference type="KEGG" id="aji:C0Z10_12940"/>
<reference evidence="4 5" key="2">
    <citation type="submission" date="2018-12" db="EMBL/GenBank/DDBJ databases">
        <authorList>
            <consortium name="Pathogen Informatics"/>
        </authorList>
    </citation>
    <scope>NUCLEOTIDE SEQUENCE [LARGE SCALE GENOMIC DNA]</scope>
    <source>
        <strain evidence="4 5">NCTC13652</strain>
    </source>
</reference>
<dbReference type="InterPro" id="IPR036761">
    <property type="entry name" value="TTHA0802/YceI-like_sf"/>
</dbReference>
<evidence type="ECO:0000313" key="6">
    <source>
        <dbReference type="Proteomes" id="UP000285875"/>
    </source>
</evidence>
<reference evidence="6" key="1">
    <citation type="submission" date="2017-12" db="EMBL/GenBank/DDBJ databases">
        <title>Whole genome sequencing of Acidipropionibacterium jensenii strains JS279 and JS280.</title>
        <authorList>
            <person name="Deptula P."/>
            <person name="Laine P."/>
            <person name="Smolander O.-P."/>
            <person name="Paulin L."/>
            <person name="Auvinen P."/>
            <person name="Varmanen P."/>
        </authorList>
    </citation>
    <scope>NUCLEOTIDE SEQUENCE [LARGE SCALE GENOMIC DNA]</scope>
    <source>
        <strain evidence="6">JS280</strain>
    </source>
</reference>
<sequence>MTNLSDLNGTYVLDPAHTRLGFVTRHAMVTKVRGSFTDFEGTASGNGSDPSSAKVAVSIATDSFTTGVADRDAHIKSGDFLETDKFPKITFASTSAAVKGDDLELTGDLTIKGITKPVTIPFEFDGEAKDPFGNIRVGFEGKVKISRKDFGITWNAALETGGVLVSDDVTLELEVSAIKQA</sequence>
<dbReference type="Gene3D" id="2.40.128.110">
    <property type="entry name" value="Lipid/polyisoprenoid-binding, YceI-like"/>
    <property type="match status" value="1"/>
</dbReference>
<evidence type="ECO:0000313" key="5">
    <source>
        <dbReference type="Proteomes" id="UP000277858"/>
    </source>
</evidence>
<dbReference type="Proteomes" id="UP000277858">
    <property type="component" value="Chromosome"/>
</dbReference>
<dbReference type="EMBL" id="LR134473">
    <property type="protein sequence ID" value="VEI03259.1"/>
    <property type="molecule type" value="Genomic_DNA"/>
</dbReference>
<organism evidence="3 6">
    <name type="scientific">Acidipropionibacterium jensenii</name>
    <dbReference type="NCBI Taxonomy" id="1749"/>
    <lineage>
        <taxon>Bacteria</taxon>
        <taxon>Bacillati</taxon>
        <taxon>Actinomycetota</taxon>
        <taxon>Actinomycetes</taxon>
        <taxon>Propionibacteriales</taxon>
        <taxon>Propionibacteriaceae</taxon>
        <taxon>Acidipropionibacterium</taxon>
    </lineage>
</organism>
<dbReference type="Proteomes" id="UP000285875">
    <property type="component" value="Chromosome"/>
</dbReference>
<evidence type="ECO:0000256" key="1">
    <source>
        <dbReference type="ARBA" id="ARBA00008812"/>
    </source>
</evidence>
<protein>
    <submittedName>
        <fullName evidence="3">Polyisoprenoid-binding protein</fullName>
    </submittedName>
    <submittedName>
        <fullName evidence="4">Uncharacterized conserved protein</fullName>
    </submittedName>
</protein>
<dbReference type="EMBL" id="CP025570">
    <property type="protein sequence ID" value="AZZ40492.1"/>
    <property type="molecule type" value="Genomic_DNA"/>
</dbReference>
<dbReference type="InterPro" id="IPR007372">
    <property type="entry name" value="Lipid/polyisoprenoid-bd_YceI"/>
</dbReference>
<evidence type="ECO:0000313" key="3">
    <source>
        <dbReference type="EMBL" id="AZZ40492.1"/>
    </source>
</evidence>